<dbReference type="SUPFAM" id="SSF49464">
    <property type="entry name" value="Carboxypeptidase regulatory domain-like"/>
    <property type="match status" value="1"/>
</dbReference>
<feature type="compositionally biased region" description="Polar residues" evidence="1">
    <location>
        <begin position="335"/>
        <end position="356"/>
    </location>
</feature>
<keyword evidence="4" id="KW-0675">Receptor</keyword>
<evidence type="ECO:0000256" key="2">
    <source>
        <dbReference type="SAM" id="SignalP"/>
    </source>
</evidence>
<dbReference type="InterPro" id="IPR008969">
    <property type="entry name" value="CarboxyPept-like_regulatory"/>
</dbReference>
<dbReference type="Proteomes" id="UP000076630">
    <property type="component" value="Unassembled WGS sequence"/>
</dbReference>
<sequence>MNRLLTLLLLIFTVTAYSQSTINVSGTVLDSLKQPVEAATVYLSKERDSTLVEYTMTDVKGNFKLTFNKLSEPSVLKVSMVGYKDFTKKFSNGISEDTDIKTLILREYGNQLDEVLIVATAPSIRVKKDTLEFNANSFKVRPDANLEELLKNLPGVQLDENKKITVNGKPVNEILVNGKPFFNEDGAVALENLPAEIVKKVQVTDKKTKKEKFTGEKSRTDDASINITIDEDKNKGHFGRVSGGYGSDKHYEAGMFLNTFNKRRKISLIGSANNINAVGFSMDKVFDNMRTGRSRGGLTESRMLGLNFVEDVSDKLKINGSYDYNFAETEQANKSSTTKFLPSGQFSTDSNSSSLGGNEGHRGNVSIDYMGDKDAFYFSPYFSKEHTYNTSESNQISYDEKGEKLNSSNSSSSSRGNSNSFGTSARYTRKLKQKGQYFSVELNNSNRSATNDALRESLTQFYQSDKPDDSRRQFRQNNTTTDNYGLSLEFTQPITDSLQISIGTEWNRAQNINDLQVFNYNEASQGYTDLNILETNRYTDIGTTVAPYVNFALNKNKYNINVTTKTQIVKNTANALYNAKWYSLDKHYVDPNINAMINYRLSKNNSLFGIYRYNVNYQSATQLLDITDISNPLSTTIGNPDLKPTGQHNVNLSYRSYNFQTRAGYSISANASIYDNSIVGSVIYDEDKKAISTYKNIQGNYQWGITGDWYKNSKWGEHALRYGIMLRYNQTISNGYIDGATYTATGNTIGPRVYLTYDYGEWVSIKPSYNYNHNTTNYTNFSVDKASNFTHRFNIQTTTYWPKKVTFGNDFAYNYNSQIAKGFKKDFFMWNISLAYDFYKDKFSAKMKVYDVLNQNTSSTRTIDPMQIVDTESLVLKRYVMFSLTYKLNEFAGMKKGANKGRGGMGRPMRVMR</sequence>
<feature type="compositionally biased region" description="Low complexity" evidence="1">
    <location>
        <begin position="406"/>
        <end position="420"/>
    </location>
</feature>
<evidence type="ECO:0000313" key="5">
    <source>
        <dbReference type="Proteomes" id="UP000076630"/>
    </source>
</evidence>
<feature type="region of interest" description="Disordered" evidence="1">
    <location>
        <begin position="393"/>
        <end position="426"/>
    </location>
</feature>
<evidence type="ECO:0000259" key="3">
    <source>
        <dbReference type="Pfam" id="PF14905"/>
    </source>
</evidence>
<evidence type="ECO:0000313" key="4">
    <source>
        <dbReference type="EMBL" id="KZE83378.1"/>
    </source>
</evidence>
<evidence type="ECO:0000256" key="1">
    <source>
        <dbReference type="SAM" id="MobiDB-lite"/>
    </source>
</evidence>
<feature type="domain" description="Outer membrane protein beta-barrel" evidence="3">
    <location>
        <begin position="745"/>
        <end position="886"/>
    </location>
</feature>
<proteinExistence type="predicted"/>
<accession>A0A164A914</accession>
<gene>
    <name evidence="4" type="ORF">AV926_00205</name>
</gene>
<keyword evidence="2" id="KW-0732">Signal</keyword>
<dbReference type="InterPro" id="IPR041700">
    <property type="entry name" value="OMP_b-brl_3"/>
</dbReference>
<comment type="caution">
    <text evidence="4">The sequence shown here is derived from an EMBL/GenBank/DDBJ whole genome shotgun (WGS) entry which is preliminary data.</text>
</comment>
<feature type="chain" id="PRO_5007848577" evidence="2">
    <location>
        <begin position="19"/>
        <end position="913"/>
    </location>
</feature>
<dbReference type="AlphaFoldDB" id="A0A164A914"/>
<keyword evidence="5" id="KW-1185">Reference proteome</keyword>
<dbReference type="SUPFAM" id="SSF56935">
    <property type="entry name" value="Porins"/>
    <property type="match status" value="1"/>
</dbReference>
<protein>
    <submittedName>
        <fullName evidence="4">TonB-dependent receptor</fullName>
    </submittedName>
</protein>
<organism evidence="4 5">
    <name type="scientific">Myroides marinus</name>
    <dbReference type="NCBI Taxonomy" id="703342"/>
    <lineage>
        <taxon>Bacteria</taxon>
        <taxon>Pseudomonadati</taxon>
        <taxon>Bacteroidota</taxon>
        <taxon>Flavobacteriia</taxon>
        <taxon>Flavobacteriales</taxon>
        <taxon>Flavobacteriaceae</taxon>
        <taxon>Myroides</taxon>
    </lineage>
</organism>
<feature type="region of interest" description="Disordered" evidence="1">
    <location>
        <begin position="335"/>
        <end position="360"/>
    </location>
</feature>
<feature type="domain" description="Outer membrane protein beta-barrel" evidence="3">
    <location>
        <begin position="429"/>
        <end position="744"/>
    </location>
</feature>
<dbReference type="RefSeq" id="WP_052243499.1">
    <property type="nucleotide sequence ID" value="NZ_JWJO01000006.1"/>
</dbReference>
<dbReference type="OrthoDB" id="603275at2"/>
<reference evidence="4 5" key="1">
    <citation type="submission" date="2016-01" db="EMBL/GenBank/DDBJ databases">
        <title>Whole genome sequencing of Myroides marinus L41.</title>
        <authorList>
            <person name="Hong K.W."/>
        </authorList>
    </citation>
    <scope>NUCLEOTIDE SEQUENCE [LARGE SCALE GENOMIC DNA]</scope>
    <source>
        <strain evidence="4 5">L41</strain>
    </source>
</reference>
<dbReference type="Pfam" id="PF14905">
    <property type="entry name" value="OMP_b-brl_3"/>
    <property type="match status" value="2"/>
</dbReference>
<name>A0A164A914_9FLAO</name>
<dbReference type="Pfam" id="PF13715">
    <property type="entry name" value="CarbopepD_reg_2"/>
    <property type="match status" value="1"/>
</dbReference>
<dbReference type="EMBL" id="LQNU01000039">
    <property type="protein sequence ID" value="KZE83378.1"/>
    <property type="molecule type" value="Genomic_DNA"/>
</dbReference>
<feature type="signal peptide" evidence="2">
    <location>
        <begin position="1"/>
        <end position="18"/>
    </location>
</feature>